<evidence type="ECO:0000313" key="3">
    <source>
        <dbReference type="Proteomes" id="UP001345219"/>
    </source>
</evidence>
<organism evidence="2 3">
    <name type="scientific">Trapa incisa</name>
    <dbReference type="NCBI Taxonomy" id="236973"/>
    <lineage>
        <taxon>Eukaryota</taxon>
        <taxon>Viridiplantae</taxon>
        <taxon>Streptophyta</taxon>
        <taxon>Embryophyta</taxon>
        <taxon>Tracheophyta</taxon>
        <taxon>Spermatophyta</taxon>
        <taxon>Magnoliopsida</taxon>
        <taxon>eudicotyledons</taxon>
        <taxon>Gunneridae</taxon>
        <taxon>Pentapetalae</taxon>
        <taxon>rosids</taxon>
        <taxon>malvids</taxon>
        <taxon>Myrtales</taxon>
        <taxon>Lythraceae</taxon>
        <taxon>Trapa</taxon>
    </lineage>
</organism>
<evidence type="ECO:0000256" key="1">
    <source>
        <dbReference type="SAM" id="MobiDB-lite"/>
    </source>
</evidence>
<protein>
    <recommendedName>
        <fullName evidence="4">DUF4378 domain-containing protein</fullName>
    </recommendedName>
</protein>
<dbReference type="Proteomes" id="UP001345219">
    <property type="component" value="Chromosome 14"/>
</dbReference>
<name>A0AAN7QUK1_9MYRT</name>
<sequence>MPHSSDGMAQKHLRELLCEDQEPFLLESYIADRRLQFSRFTKARKLTKPAPRSPSNFFAGGLCKSVCLFSVLPDSPDPRKSPLFDFAAATASPRKSPNFLRVPAKTAALLLEAAVRIQQKKASPIKKKSARKGLIGSIMRRLIHGKRVSPPGELLSDRRKSVSKLKSGVWSENNGERPLDLASTSCSDIIELVVEAEEEEEEEVYATFNESLPGSPFRFVLGRSPSSSSERTPELASPTTSPAHHGKVEIDHQNVGCSKKMNLAGKEEEKEQCSPVSVLDPLFEDGHEGEEEEGGEGFHYECRFSNVQRAKQQLLEKLRRFEKLAGLDPVDLEKRMFIGLEGDDDDDEEERAPPADAVVTQVLESKIYSMKRALIDTKRAVDLDTVDMIVEEELRSEIQGWRPKQHLDEVEEVAVGIEFAVCSILVEELLEELY</sequence>
<evidence type="ECO:0008006" key="4">
    <source>
        <dbReference type="Google" id="ProtNLM"/>
    </source>
</evidence>
<dbReference type="PANTHER" id="PTHR33623:SF5">
    <property type="entry name" value="HISTONE-LYSINE N-METHYLTRANSFERASE SETD1B-LIKE PROTEIN"/>
    <property type="match status" value="1"/>
</dbReference>
<comment type="caution">
    <text evidence="2">The sequence shown here is derived from an EMBL/GenBank/DDBJ whole genome shotgun (WGS) entry which is preliminary data.</text>
</comment>
<proteinExistence type="predicted"/>
<feature type="region of interest" description="Disordered" evidence="1">
    <location>
        <begin position="219"/>
        <end position="249"/>
    </location>
</feature>
<gene>
    <name evidence="2" type="ORF">SAY87_017743</name>
</gene>
<dbReference type="EMBL" id="JAXIOK010000002">
    <property type="protein sequence ID" value="KAK4777556.1"/>
    <property type="molecule type" value="Genomic_DNA"/>
</dbReference>
<keyword evidence="3" id="KW-1185">Reference proteome</keyword>
<reference evidence="2 3" key="1">
    <citation type="journal article" date="2023" name="Hortic Res">
        <title>Pangenome of water caltrop reveals structural variations and asymmetric subgenome divergence after allopolyploidization.</title>
        <authorList>
            <person name="Zhang X."/>
            <person name="Chen Y."/>
            <person name="Wang L."/>
            <person name="Yuan Y."/>
            <person name="Fang M."/>
            <person name="Shi L."/>
            <person name="Lu R."/>
            <person name="Comes H.P."/>
            <person name="Ma Y."/>
            <person name="Chen Y."/>
            <person name="Huang G."/>
            <person name="Zhou Y."/>
            <person name="Zheng Z."/>
            <person name="Qiu Y."/>
        </authorList>
    </citation>
    <scope>NUCLEOTIDE SEQUENCE [LARGE SCALE GENOMIC DNA]</scope>
    <source>
        <tissue evidence="2">Roots</tissue>
    </source>
</reference>
<dbReference type="PANTHER" id="PTHR33623">
    <property type="entry name" value="OS04G0572500 PROTEIN"/>
    <property type="match status" value="1"/>
</dbReference>
<accession>A0AAN7QUK1</accession>
<dbReference type="AlphaFoldDB" id="A0AAN7QUK1"/>
<evidence type="ECO:0000313" key="2">
    <source>
        <dbReference type="EMBL" id="KAK4777556.1"/>
    </source>
</evidence>